<dbReference type="PANTHER" id="PTHR45920:SF7">
    <property type="entry name" value="FORMIN-G"/>
    <property type="match status" value="1"/>
</dbReference>
<dbReference type="InterPro" id="IPR056771">
    <property type="entry name" value="FH3_FHOD1-3-like"/>
</dbReference>
<protein>
    <recommendedName>
        <fullName evidence="8">FH2 domain-containing protein</fullName>
    </recommendedName>
</protein>
<gene>
    <name evidence="6" type="ORF">AMSG_09552</name>
</gene>
<proteinExistence type="predicted"/>
<reference evidence="6 7" key="1">
    <citation type="submission" date="2010-05" db="EMBL/GenBank/DDBJ databases">
        <title>The Genome Sequence of Thecamonas trahens ATCC 50062.</title>
        <authorList>
            <consortium name="The Broad Institute Genome Sequencing Platform"/>
            <person name="Russ C."/>
            <person name="Cuomo C."/>
            <person name="Shea T."/>
            <person name="Young S.K."/>
            <person name="Zeng Q."/>
            <person name="Koehrsen M."/>
            <person name="Haas B."/>
            <person name="Borodovsky M."/>
            <person name="Guigo R."/>
            <person name="Alvarado L."/>
            <person name="Berlin A."/>
            <person name="Bochicchio J."/>
            <person name="Borenstein D."/>
            <person name="Chapman S."/>
            <person name="Chen Z."/>
            <person name="Freedman E."/>
            <person name="Gellesch M."/>
            <person name="Goldberg J."/>
            <person name="Griggs A."/>
            <person name="Gujja S."/>
            <person name="Heilman E."/>
            <person name="Heiman D."/>
            <person name="Hepburn T."/>
            <person name="Howarth C."/>
            <person name="Jen D."/>
            <person name="Larson L."/>
            <person name="Mehta T."/>
            <person name="Park D."/>
            <person name="Pearson M."/>
            <person name="Roberts A."/>
            <person name="Saif S."/>
            <person name="Shenoy N."/>
            <person name="Sisk P."/>
            <person name="Stolte C."/>
            <person name="Sykes S."/>
            <person name="Thomson T."/>
            <person name="Walk T."/>
            <person name="White J."/>
            <person name="Yandava C."/>
            <person name="Burger G."/>
            <person name="Gray M.W."/>
            <person name="Holland P.W.H."/>
            <person name="King N."/>
            <person name="Lang F.B.F."/>
            <person name="Roger A.J."/>
            <person name="Ruiz-Trillo I."/>
            <person name="Lander E."/>
            <person name="Nusbaum C."/>
        </authorList>
    </citation>
    <scope>NUCLEOTIDE SEQUENCE [LARGE SCALE GENOMIC DNA]</scope>
    <source>
        <strain evidence="6 7">ATCC 50062</strain>
    </source>
</reference>
<evidence type="ECO:0000313" key="6">
    <source>
        <dbReference type="EMBL" id="KNC53913.1"/>
    </source>
</evidence>
<evidence type="ECO:0008006" key="8">
    <source>
        <dbReference type="Google" id="ProtNLM"/>
    </source>
</evidence>
<dbReference type="SUPFAM" id="SSF50729">
    <property type="entry name" value="PH domain-like"/>
    <property type="match status" value="1"/>
</dbReference>
<dbReference type="Gene3D" id="2.30.29.30">
    <property type="entry name" value="Pleckstrin-homology domain (PH domain)/Phosphotyrosine-binding domain (PTB)"/>
    <property type="match status" value="1"/>
</dbReference>
<dbReference type="PROSITE" id="PS51232">
    <property type="entry name" value="GBD_FH3"/>
    <property type="match status" value="1"/>
</dbReference>
<evidence type="ECO:0000313" key="7">
    <source>
        <dbReference type="Proteomes" id="UP000054408"/>
    </source>
</evidence>
<dbReference type="EMBL" id="GL349484">
    <property type="protein sequence ID" value="KNC53913.1"/>
    <property type="molecule type" value="Genomic_DNA"/>
</dbReference>
<dbReference type="GO" id="GO:0030866">
    <property type="term" value="P:cortical actin cytoskeleton organization"/>
    <property type="evidence" value="ECO:0007669"/>
    <property type="project" value="TreeGrafter"/>
</dbReference>
<dbReference type="eggNOG" id="KOG1924">
    <property type="taxonomic scope" value="Eukaryota"/>
</dbReference>
<feature type="region of interest" description="Disordered" evidence="3">
    <location>
        <begin position="1142"/>
        <end position="1189"/>
    </location>
</feature>
<dbReference type="Pfam" id="PF24959">
    <property type="entry name" value="FH3_FHOD1-3"/>
    <property type="match status" value="1"/>
</dbReference>
<dbReference type="OMA" id="KKYLNWP"/>
<dbReference type="Proteomes" id="UP000054408">
    <property type="component" value="Unassembled WGS sequence"/>
</dbReference>
<dbReference type="InterPro" id="IPR014768">
    <property type="entry name" value="GBD/FH3_dom"/>
</dbReference>
<dbReference type="GO" id="GO:0005737">
    <property type="term" value="C:cytoplasm"/>
    <property type="evidence" value="ECO:0007669"/>
    <property type="project" value="TreeGrafter"/>
</dbReference>
<dbReference type="PANTHER" id="PTHR45920">
    <property type="entry name" value="FORMIN HOMOLOGY 2 DOMAIN CONTAINING, ISOFORM I"/>
    <property type="match status" value="1"/>
</dbReference>
<feature type="compositionally biased region" description="Basic residues" evidence="3">
    <location>
        <begin position="1147"/>
        <end position="1162"/>
    </location>
</feature>
<dbReference type="GO" id="GO:0051015">
    <property type="term" value="F:actin filament binding"/>
    <property type="evidence" value="ECO:0007669"/>
    <property type="project" value="TreeGrafter"/>
</dbReference>
<dbReference type="InterPro" id="IPR001849">
    <property type="entry name" value="PH_domain"/>
</dbReference>
<evidence type="ECO:0000259" key="5">
    <source>
        <dbReference type="PROSITE" id="PS51444"/>
    </source>
</evidence>
<evidence type="ECO:0000256" key="1">
    <source>
        <dbReference type="ARBA" id="ARBA00023203"/>
    </source>
</evidence>
<evidence type="ECO:0000259" key="4">
    <source>
        <dbReference type="PROSITE" id="PS51232"/>
    </source>
</evidence>
<evidence type="ECO:0000256" key="2">
    <source>
        <dbReference type="SAM" id="Coils"/>
    </source>
</evidence>
<dbReference type="Gene3D" id="1.25.10.10">
    <property type="entry name" value="Leucine-rich Repeat Variant"/>
    <property type="match status" value="1"/>
</dbReference>
<name>A0A0L0DR50_THETB</name>
<dbReference type="AlphaFoldDB" id="A0A0L0DR50"/>
<feature type="compositionally biased region" description="Pro residues" evidence="3">
    <location>
        <begin position="695"/>
        <end position="744"/>
    </location>
</feature>
<dbReference type="GeneID" id="25567990"/>
<dbReference type="eggNOG" id="KOG1925">
    <property type="taxonomic scope" value="Eukaryota"/>
</dbReference>
<feature type="coiled-coil region" evidence="2">
    <location>
        <begin position="1030"/>
        <end position="1092"/>
    </location>
</feature>
<dbReference type="PROSITE" id="PS51444">
    <property type="entry name" value="FH2"/>
    <property type="match status" value="1"/>
</dbReference>
<dbReference type="GO" id="GO:0005856">
    <property type="term" value="C:cytoskeleton"/>
    <property type="evidence" value="ECO:0007669"/>
    <property type="project" value="TreeGrafter"/>
</dbReference>
<keyword evidence="2" id="KW-0175">Coiled coil</keyword>
<dbReference type="OrthoDB" id="427644at2759"/>
<dbReference type="InterPro" id="IPR015425">
    <property type="entry name" value="FH2_Formin"/>
</dbReference>
<evidence type="ECO:0000256" key="3">
    <source>
        <dbReference type="SAM" id="MobiDB-lite"/>
    </source>
</evidence>
<feature type="domain" description="GBD/FH3" evidence="4">
    <location>
        <begin position="172"/>
        <end position="568"/>
    </location>
</feature>
<dbReference type="InterPro" id="IPR016024">
    <property type="entry name" value="ARM-type_fold"/>
</dbReference>
<feature type="domain" description="FH2" evidence="5">
    <location>
        <begin position="751"/>
        <end position="1152"/>
    </location>
</feature>
<dbReference type="InterPro" id="IPR042201">
    <property type="entry name" value="FH2_Formin_sf"/>
</dbReference>
<feature type="region of interest" description="Disordered" evidence="3">
    <location>
        <begin position="627"/>
        <end position="655"/>
    </location>
</feature>
<dbReference type="SMART" id="SM00233">
    <property type="entry name" value="PH"/>
    <property type="match status" value="1"/>
</dbReference>
<dbReference type="RefSeq" id="XP_013754119.1">
    <property type="nucleotide sequence ID" value="XM_013898665.1"/>
</dbReference>
<dbReference type="SUPFAM" id="SSF101447">
    <property type="entry name" value="Formin homology 2 domain (FH2 domain)"/>
    <property type="match status" value="1"/>
</dbReference>
<dbReference type="InterPro" id="IPR011989">
    <property type="entry name" value="ARM-like"/>
</dbReference>
<keyword evidence="1" id="KW-0009">Actin-binding</keyword>
<accession>A0A0L0DR50</accession>
<dbReference type="CDD" id="cd00821">
    <property type="entry name" value="PH"/>
    <property type="match status" value="1"/>
</dbReference>
<dbReference type="SMART" id="SM00498">
    <property type="entry name" value="FH2"/>
    <property type="match status" value="1"/>
</dbReference>
<dbReference type="Gene3D" id="1.20.58.2220">
    <property type="entry name" value="Formin, FH2 domain"/>
    <property type="match status" value="1"/>
</dbReference>
<sequence length="1203" mass="130307">MPAADSFTSPTKAGYVVKPKSMLHSAKKVYVVADSRTFYVFKSSHDDAAQEEYDLRSTPFELLSAKKKFGFKLGSKAVFLTAKAKDAQAWIAALTEARDEKPGGKDSDDGMGAEEVDDVAGSAGFALNELPISAHPDRVTLLASWKADVDGASGSPSTPVEYDFDINLPTEEQIQAVIDLVGAPHEASQAALLVEEVNEYLSEPGFEGVYRSLCQKFDSAHLLVVTHPDIRAAREYERLSDPALLDDSSPEASRELKMAVFQLKGKLADGDFADEFINLGGMTALMNIVSATDGNTQSYALNALRAAMGYVTGIKEVFDDPALVTQLFELVEQDFSEESSITVPRSALALLIVLTATASNFGLDGFELITRAAVTAAERSNSVPYKCLAEFLQPGDVETNINALMLINTMLSLAPSEEERAELVEKLEVFGASKELAKQAEQVRFKSWRVQSERYQDLTGIPIFPKMIRLMNRVRDAETQLEQFKSREPLVRVLHHRLNRAQTVVQEALSSQSLAKLADFAKVQEVSAENGITNLMEYKTEDEATLLREIATLNAALDDRKLDVERLTGALSGAKAELRSLEEQHAECGTTIAGLEAAKATADAAVAAAREEVTKAKAEAEEAIKAAAELPPLPPPDEPSASGSSELDQALEKEKAQSALLQKKIEAKDKEIAQLKKDLEAAKASGGGGGGGAPSAPPPPNTAAPPPPPMPGGAPPPPPPSMPGGGPPPPPPPPGGGPPPPPGMMAPRQMGRPKIKPRVKMRPLFWKKWKKKPAHSPMFVPTIWEDMEDIPLDADEIEGLFGKQANAAAAAAPKVEKAKPKFQKMLDGKRSNAIFFLSAKLPAISELRRAIVELDEKVVTREMASQLMKVTFEHETFSEEVHAINAYPADAEIPLDKPEQFIRDFVAIPNVQERLSGHLFLLSFDEKLADVQPPLETFIEAVAQLESSTAFATTLSVVLSVGNYLNGSTSRGQADGFDLEALKMTYNTKSMDNKSTVLDYIVSLIRRDYQSAASLPEELSALEEAKKYPLQMLEGMVNSLKAKVAEVADDTAKACEAMDEDDAFVERVPAFVDDASALMEKLSQDVEKAKEKFKEVAIFLGVPKAKVGNVKPEEMLASVHTFTEEFKKAYIKLEKAAQKAAKEAARAKKAAGKGKKKKKKGKSKEADDDDAELSKKSRKKRGAKIGAGDDPIASLVESLKMQK</sequence>
<organism evidence="6 7">
    <name type="scientific">Thecamonas trahens ATCC 50062</name>
    <dbReference type="NCBI Taxonomy" id="461836"/>
    <lineage>
        <taxon>Eukaryota</taxon>
        <taxon>Apusozoa</taxon>
        <taxon>Apusomonadida</taxon>
        <taxon>Apusomonadidae</taxon>
        <taxon>Thecamonas</taxon>
    </lineage>
</organism>
<dbReference type="Pfam" id="PF02181">
    <property type="entry name" value="FH2"/>
    <property type="match status" value="1"/>
</dbReference>
<dbReference type="SUPFAM" id="SSF48371">
    <property type="entry name" value="ARM repeat"/>
    <property type="match status" value="1"/>
</dbReference>
<dbReference type="STRING" id="461836.A0A0L0DR50"/>
<feature type="region of interest" description="Disordered" evidence="3">
    <location>
        <begin position="682"/>
        <end position="759"/>
    </location>
</feature>
<keyword evidence="7" id="KW-1185">Reference proteome</keyword>
<dbReference type="InterPro" id="IPR011993">
    <property type="entry name" value="PH-like_dom_sf"/>
</dbReference>